<evidence type="ECO:0000313" key="1">
    <source>
        <dbReference type="EMBL" id="JAD23223.1"/>
    </source>
</evidence>
<dbReference type="AlphaFoldDB" id="A0A0A9S4S8"/>
<accession>A0A0A9S4S8</accession>
<reference evidence="1" key="1">
    <citation type="submission" date="2014-09" db="EMBL/GenBank/DDBJ databases">
        <authorList>
            <person name="Magalhaes I.L.F."/>
            <person name="Oliveira U."/>
            <person name="Santos F.R."/>
            <person name="Vidigal T.H.D.A."/>
            <person name="Brescovit A.D."/>
            <person name="Santos A.J."/>
        </authorList>
    </citation>
    <scope>NUCLEOTIDE SEQUENCE</scope>
    <source>
        <tissue evidence="1">Shoot tissue taken approximately 20 cm above the soil surface</tissue>
    </source>
</reference>
<organism evidence="1">
    <name type="scientific">Arundo donax</name>
    <name type="common">Giant reed</name>
    <name type="synonym">Donax arundinaceus</name>
    <dbReference type="NCBI Taxonomy" id="35708"/>
    <lineage>
        <taxon>Eukaryota</taxon>
        <taxon>Viridiplantae</taxon>
        <taxon>Streptophyta</taxon>
        <taxon>Embryophyta</taxon>
        <taxon>Tracheophyta</taxon>
        <taxon>Spermatophyta</taxon>
        <taxon>Magnoliopsida</taxon>
        <taxon>Liliopsida</taxon>
        <taxon>Poales</taxon>
        <taxon>Poaceae</taxon>
        <taxon>PACMAD clade</taxon>
        <taxon>Arundinoideae</taxon>
        <taxon>Arundineae</taxon>
        <taxon>Arundo</taxon>
    </lineage>
</organism>
<protein>
    <submittedName>
        <fullName evidence="1">Uncharacterized protein</fullName>
    </submittedName>
</protein>
<name>A0A0A9S4S8_ARUDO</name>
<reference evidence="1" key="2">
    <citation type="journal article" date="2015" name="Data Brief">
        <title>Shoot transcriptome of the giant reed, Arundo donax.</title>
        <authorList>
            <person name="Barrero R.A."/>
            <person name="Guerrero F.D."/>
            <person name="Moolhuijzen P."/>
            <person name="Goolsby J.A."/>
            <person name="Tidwell J."/>
            <person name="Bellgard S.E."/>
            <person name="Bellgard M.I."/>
        </authorList>
    </citation>
    <scope>NUCLEOTIDE SEQUENCE</scope>
    <source>
        <tissue evidence="1">Shoot tissue taken approximately 20 cm above the soil surface</tissue>
    </source>
</reference>
<dbReference type="EMBL" id="GBRH01274672">
    <property type="protein sequence ID" value="JAD23223.1"/>
    <property type="molecule type" value="Transcribed_RNA"/>
</dbReference>
<sequence length="67" mass="7748">MTSVKSLVHEQSQMQQIVSSDSHAFFRFSGSPSLFHLIFQIIDTMIILIHVQRNNLDLKLQTESFNL</sequence>
<proteinExistence type="predicted"/>